<gene>
    <name evidence="3" type="ORF">P153DRAFT_378427</name>
</gene>
<feature type="region of interest" description="Disordered" evidence="2">
    <location>
        <begin position="399"/>
        <end position="433"/>
    </location>
</feature>
<feature type="compositionally biased region" description="Basic residues" evidence="2">
    <location>
        <begin position="85"/>
        <end position="94"/>
    </location>
</feature>
<keyword evidence="1" id="KW-0175">Coiled coil</keyword>
<evidence type="ECO:0000256" key="2">
    <source>
        <dbReference type="SAM" id="MobiDB-lite"/>
    </source>
</evidence>
<reference evidence="3" key="1">
    <citation type="journal article" date="2020" name="Stud. Mycol.">
        <title>101 Dothideomycetes genomes: a test case for predicting lifestyles and emergence of pathogens.</title>
        <authorList>
            <person name="Haridas S."/>
            <person name="Albert R."/>
            <person name="Binder M."/>
            <person name="Bloem J."/>
            <person name="Labutti K."/>
            <person name="Salamov A."/>
            <person name="Andreopoulos B."/>
            <person name="Baker S."/>
            <person name="Barry K."/>
            <person name="Bills G."/>
            <person name="Bluhm B."/>
            <person name="Cannon C."/>
            <person name="Castanera R."/>
            <person name="Culley D."/>
            <person name="Daum C."/>
            <person name="Ezra D."/>
            <person name="Gonzalez J."/>
            <person name="Henrissat B."/>
            <person name="Kuo A."/>
            <person name="Liang C."/>
            <person name="Lipzen A."/>
            <person name="Lutzoni F."/>
            <person name="Magnuson J."/>
            <person name="Mondo S."/>
            <person name="Nolan M."/>
            <person name="Ohm R."/>
            <person name="Pangilinan J."/>
            <person name="Park H.-J."/>
            <person name="Ramirez L."/>
            <person name="Alfaro M."/>
            <person name="Sun H."/>
            <person name="Tritt A."/>
            <person name="Yoshinaga Y."/>
            <person name="Zwiers L.-H."/>
            <person name="Turgeon B."/>
            <person name="Goodwin S."/>
            <person name="Spatafora J."/>
            <person name="Crous P."/>
            <person name="Grigoriev I."/>
        </authorList>
    </citation>
    <scope>NUCLEOTIDE SEQUENCE</scope>
    <source>
        <strain evidence="3">CBS 119687</strain>
    </source>
</reference>
<dbReference type="Proteomes" id="UP000799771">
    <property type="component" value="Unassembled WGS sequence"/>
</dbReference>
<evidence type="ECO:0000313" key="4">
    <source>
        <dbReference type="Proteomes" id="UP000799771"/>
    </source>
</evidence>
<feature type="region of interest" description="Disordered" evidence="2">
    <location>
        <begin position="62"/>
        <end position="226"/>
    </location>
</feature>
<feature type="compositionally biased region" description="Acidic residues" evidence="2">
    <location>
        <begin position="420"/>
        <end position="433"/>
    </location>
</feature>
<feature type="region of interest" description="Disordered" evidence="2">
    <location>
        <begin position="258"/>
        <end position="284"/>
    </location>
</feature>
<dbReference type="EMBL" id="ML977514">
    <property type="protein sequence ID" value="KAF2126226.1"/>
    <property type="molecule type" value="Genomic_DNA"/>
</dbReference>
<feature type="compositionally biased region" description="Basic residues" evidence="2">
    <location>
        <begin position="164"/>
        <end position="175"/>
    </location>
</feature>
<feature type="compositionally biased region" description="Polar residues" evidence="2">
    <location>
        <begin position="261"/>
        <end position="273"/>
    </location>
</feature>
<feature type="compositionally biased region" description="Low complexity" evidence="2">
    <location>
        <begin position="211"/>
        <end position="224"/>
    </location>
</feature>
<dbReference type="AlphaFoldDB" id="A0A6A6A3V0"/>
<feature type="compositionally biased region" description="Low complexity" evidence="2">
    <location>
        <begin position="274"/>
        <end position="283"/>
    </location>
</feature>
<proteinExistence type="predicted"/>
<dbReference type="OrthoDB" id="5326588at2759"/>
<feature type="region of interest" description="Disordered" evidence="2">
    <location>
        <begin position="305"/>
        <end position="355"/>
    </location>
</feature>
<evidence type="ECO:0000313" key="3">
    <source>
        <dbReference type="EMBL" id="KAF2126226.1"/>
    </source>
</evidence>
<dbReference type="RefSeq" id="XP_033520618.1">
    <property type="nucleotide sequence ID" value="XM_033669792.1"/>
</dbReference>
<sequence length="433" mass="47480">MLLHADPGLAEVPGFDKEQLDSLARSVELRRQQLEQDIRAYIQRKQDELRSYEHQLLDSYRANDAGAKSEPACAAASSETDGRAKKTKHTRVHKRERELFTFLPLLDALATSPPTPKREKKPKQERPEGAPPTSTAAARDAETSTAHTTTTDMSSPTAGTEHARKARRAPTKKSALRTTNTPRPRRKRVSLAIDDQIVLPADTIVEPPLTSPSETTSTSNSTASLDDCIDPRLTHTEVLPATAPAAAPRDAVHHSLPLTMTHHSGSPTKPLTTLPSAPMSLDSDPPPLLQPRAPYDFTPARVEKLPQDDAPSIPEEHEQELEDVEEDDHDGEESFTTYVGGISGSGHSDVNQAGSYGYPSSLGASYLESYMMSRPLSVRMAAAEKAELGREEKRVMLERKEEEEEFDMERVARAGAEAGIADEDDFMGSMDDF</sequence>
<accession>A0A6A6A3V0</accession>
<feature type="compositionally biased region" description="Polar residues" evidence="2">
    <location>
        <begin position="345"/>
        <end position="354"/>
    </location>
</feature>
<feature type="coiled-coil region" evidence="1">
    <location>
        <begin position="17"/>
        <end position="51"/>
    </location>
</feature>
<feature type="compositionally biased region" description="Low complexity" evidence="2">
    <location>
        <begin position="143"/>
        <end position="160"/>
    </location>
</feature>
<protein>
    <submittedName>
        <fullName evidence="3">Uncharacterized protein</fullName>
    </submittedName>
</protein>
<keyword evidence="4" id="KW-1185">Reference proteome</keyword>
<name>A0A6A6A3V0_9PLEO</name>
<dbReference type="GeneID" id="54410224"/>
<evidence type="ECO:0000256" key="1">
    <source>
        <dbReference type="SAM" id="Coils"/>
    </source>
</evidence>
<organism evidence="3 4">
    <name type="scientific">Dothidotthia symphoricarpi CBS 119687</name>
    <dbReference type="NCBI Taxonomy" id="1392245"/>
    <lineage>
        <taxon>Eukaryota</taxon>
        <taxon>Fungi</taxon>
        <taxon>Dikarya</taxon>
        <taxon>Ascomycota</taxon>
        <taxon>Pezizomycotina</taxon>
        <taxon>Dothideomycetes</taxon>
        <taxon>Pleosporomycetidae</taxon>
        <taxon>Pleosporales</taxon>
        <taxon>Dothidotthiaceae</taxon>
        <taxon>Dothidotthia</taxon>
    </lineage>
</organism>
<feature type="compositionally biased region" description="Acidic residues" evidence="2">
    <location>
        <begin position="317"/>
        <end position="333"/>
    </location>
</feature>